<feature type="domain" description="Glycoside hydrolase family 2 catalytic" evidence="7">
    <location>
        <begin position="418"/>
        <end position="468"/>
    </location>
</feature>
<dbReference type="InterPro" id="IPR040605">
    <property type="entry name" value="Glyco_hydro2_dom5"/>
</dbReference>
<evidence type="ECO:0000313" key="12">
    <source>
        <dbReference type="Proteomes" id="UP001515480"/>
    </source>
</evidence>
<dbReference type="InterPro" id="IPR051913">
    <property type="entry name" value="GH2_Domain-Containing"/>
</dbReference>
<dbReference type="SUPFAM" id="SSF51445">
    <property type="entry name" value="(Trans)glycosidases"/>
    <property type="match status" value="1"/>
</dbReference>
<dbReference type="InterPro" id="IPR023232">
    <property type="entry name" value="Glyco_hydro_2_AS"/>
</dbReference>
<feature type="region of interest" description="Disordered" evidence="4">
    <location>
        <begin position="41"/>
        <end position="64"/>
    </location>
</feature>
<evidence type="ECO:0000259" key="10">
    <source>
        <dbReference type="Pfam" id="PF18565"/>
    </source>
</evidence>
<evidence type="ECO:0008006" key="13">
    <source>
        <dbReference type="Google" id="ProtNLM"/>
    </source>
</evidence>
<accession>A0AB34JIR6</accession>
<feature type="domain" description="Glycosyl hydrolases family 2 sugar binding" evidence="8">
    <location>
        <begin position="105"/>
        <end position="207"/>
    </location>
</feature>
<evidence type="ECO:0000259" key="9">
    <source>
        <dbReference type="Pfam" id="PF16355"/>
    </source>
</evidence>
<sequence length="892" mass="95615">MSSTPLRHALLLLTLSLSRALARDVVSFDFGWKHRPGLHSWAAPDDPPPADPLPSAHPAEAAPSYDDEGWLDVQLPHDALVGAAPSLAACPDGCSGGSYLPRHVLWYRKTFRLPREWQGSAIWLDFEGSFRLTTVWVNGVRVGSHSCGYTPFRVRLDNLTSVAVGGENTIAVFVDPDNGDEGGRDHGSGWWYEGGGLYRHVSLVRAPRLHVAQDGLFAFSNVTLAPPAPSAVVHASAEVSNGGAAAAEVCVEFSLLAPNGSHVGASTSERLTVPAGGSALAAAKIDAPAVLLWSAATPHLYSLVASVLPSCTHAADVDSVAVGHGFRALRYDANEGFFLNERHFKVRGFCDHNSFAIVGMAVPQRISLFRAQASRAVGGNGRRTSHNPPDIRMLELYDRVGIVVMDENRLFNNDTQDVTNMRTLVKRDRNHPSVVIWSFCNEVGCEGSHEAGGPRFREVTYEYDGSRPTLANMFTFGDLLSNTIDVQGFSHQSREKLDACHAKLPYKPIYLSECCSCNTMRDEDEGCETLYDNPHNACIQKSFNARCTESNSATNASDGVNYAVGTMVWTLFDYYGEPPVGGLEVSSTYGQYDICGFPKAAAAWYRMQWLLHVPDGPDKTFPTGGKHEVHLVESWESPDSFPSTKGNTTRAIHAYTSAPAVELLVNGKSYGSRRVSAMIEGPGSYAEWTSVPFEPGVLTAVARDAKGAAVATATRTTNGKPARLALSLDAPSERTGTGRALLLDGQDAALLRASVLDASGVVMHLATNNISFRVVSGPGVVQGAHNGDPHCHEPNNAPWHSAYHGLVRAVVRVTSVAARPVEEKAILREIDVRGPFAAAGPHGTEGEEPIVVEASSPGFAPVTVSIAVSVNPLEDSVMSTASAAAGKPVYFF</sequence>
<comment type="caution">
    <text evidence="11">The sequence shown here is derived from an EMBL/GenBank/DDBJ whole genome shotgun (WGS) entry which is preliminary data.</text>
</comment>
<keyword evidence="5" id="KW-0732">Signal</keyword>
<dbReference type="PANTHER" id="PTHR42732:SF1">
    <property type="entry name" value="BETA-MANNOSIDASE"/>
    <property type="match status" value="1"/>
</dbReference>
<feature type="domain" description="Glycoside hydrolase family 2 immunoglobulin-like beta-sandwich" evidence="6">
    <location>
        <begin position="229"/>
        <end position="308"/>
    </location>
</feature>
<feature type="chain" id="PRO_5044321514" description="Beta-galactosidase" evidence="5">
    <location>
        <begin position="23"/>
        <end position="892"/>
    </location>
</feature>
<dbReference type="Pfam" id="PF16355">
    <property type="entry name" value="DUF4982"/>
    <property type="match status" value="1"/>
</dbReference>
<dbReference type="Pfam" id="PF00703">
    <property type="entry name" value="Glyco_hydro_2"/>
    <property type="match status" value="1"/>
</dbReference>
<dbReference type="Pfam" id="PF18565">
    <property type="entry name" value="Glyco_hydro2_C5"/>
    <property type="match status" value="1"/>
</dbReference>
<dbReference type="SUPFAM" id="SSF49303">
    <property type="entry name" value="beta-Galactosidase/glucuronidase domain"/>
    <property type="match status" value="1"/>
</dbReference>
<dbReference type="Pfam" id="PF02837">
    <property type="entry name" value="Glyco_hydro_2_N"/>
    <property type="match status" value="1"/>
</dbReference>
<dbReference type="SUPFAM" id="SSF49785">
    <property type="entry name" value="Galactose-binding domain-like"/>
    <property type="match status" value="1"/>
</dbReference>
<dbReference type="PROSITE" id="PS00608">
    <property type="entry name" value="GLYCOSYL_HYDROL_F2_2"/>
    <property type="match status" value="1"/>
</dbReference>
<evidence type="ECO:0000256" key="4">
    <source>
        <dbReference type="SAM" id="MobiDB-lite"/>
    </source>
</evidence>
<keyword evidence="2" id="KW-0378">Hydrolase</keyword>
<dbReference type="InterPro" id="IPR006104">
    <property type="entry name" value="Glyco_hydro_2_N"/>
</dbReference>
<reference evidence="11 12" key="1">
    <citation type="journal article" date="2024" name="Science">
        <title>Giant polyketide synthase enzymes in the biosynthesis of giant marine polyether toxins.</title>
        <authorList>
            <person name="Fallon T.R."/>
            <person name="Shende V.V."/>
            <person name="Wierzbicki I.H."/>
            <person name="Pendleton A.L."/>
            <person name="Watervoot N.F."/>
            <person name="Auber R.P."/>
            <person name="Gonzalez D.J."/>
            <person name="Wisecaver J.H."/>
            <person name="Moore B.S."/>
        </authorList>
    </citation>
    <scope>NUCLEOTIDE SEQUENCE [LARGE SCALE GENOMIC DNA]</scope>
    <source>
        <strain evidence="11 12">12B1</strain>
    </source>
</reference>
<dbReference type="EMBL" id="JBGBPQ010000008">
    <property type="protein sequence ID" value="KAL1520787.1"/>
    <property type="molecule type" value="Genomic_DNA"/>
</dbReference>
<keyword evidence="3" id="KW-0326">Glycosidase</keyword>
<evidence type="ECO:0000259" key="8">
    <source>
        <dbReference type="Pfam" id="PF02837"/>
    </source>
</evidence>
<evidence type="ECO:0000259" key="6">
    <source>
        <dbReference type="Pfam" id="PF00703"/>
    </source>
</evidence>
<dbReference type="AlphaFoldDB" id="A0AB34JIR6"/>
<protein>
    <recommendedName>
        <fullName evidence="13">Beta-galactosidase</fullName>
    </recommendedName>
</protein>
<dbReference type="InterPro" id="IPR017853">
    <property type="entry name" value="GH"/>
</dbReference>
<feature type="signal peptide" evidence="5">
    <location>
        <begin position="1"/>
        <end position="22"/>
    </location>
</feature>
<dbReference type="InterPro" id="IPR013783">
    <property type="entry name" value="Ig-like_fold"/>
</dbReference>
<evidence type="ECO:0000256" key="5">
    <source>
        <dbReference type="SAM" id="SignalP"/>
    </source>
</evidence>
<dbReference type="GO" id="GO:0005975">
    <property type="term" value="P:carbohydrate metabolic process"/>
    <property type="evidence" value="ECO:0007669"/>
    <property type="project" value="InterPro"/>
</dbReference>
<feature type="domain" description="DUF4982" evidence="9">
    <location>
        <begin position="651"/>
        <end position="711"/>
    </location>
</feature>
<dbReference type="Pfam" id="PF02836">
    <property type="entry name" value="Glyco_hydro_2_C"/>
    <property type="match status" value="2"/>
</dbReference>
<organism evidence="11 12">
    <name type="scientific">Prymnesium parvum</name>
    <name type="common">Toxic golden alga</name>
    <dbReference type="NCBI Taxonomy" id="97485"/>
    <lineage>
        <taxon>Eukaryota</taxon>
        <taxon>Haptista</taxon>
        <taxon>Haptophyta</taxon>
        <taxon>Prymnesiophyceae</taxon>
        <taxon>Prymnesiales</taxon>
        <taxon>Prymnesiaceae</taxon>
        <taxon>Prymnesium</taxon>
    </lineage>
</organism>
<dbReference type="Proteomes" id="UP001515480">
    <property type="component" value="Unassembled WGS sequence"/>
</dbReference>
<evidence type="ECO:0000256" key="3">
    <source>
        <dbReference type="ARBA" id="ARBA00023295"/>
    </source>
</evidence>
<gene>
    <name evidence="11" type="ORF">AB1Y20_022351</name>
</gene>
<dbReference type="InterPro" id="IPR036156">
    <property type="entry name" value="Beta-gal/glucu_dom_sf"/>
</dbReference>
<dbReference type="Gene3D" id="3.20.20.80">
    <property type="entry name" value="Glycosidases"/>
    <property type="match status" value="1"/>
</dbReference>
<feature type="domain" description="Glycoside hydrolase family 2 catalytic" evidence="7">
    <location>
        <begin position="335"/>
        <end position="411"/>
    </location>
</feature>
<dbReference type="InterPro" id="IPR032311">
    <property type="entry name" value="DUF4982"/>
</dbReference>
<comment type="similarity">
    <text evidence="1">Belongs to the glycosyl hydrolase 2 family.</text>
</comment>
<dbReference type="InterPro" id="IPR006103">
    <property type="entry name" value="Glyco_hydro_2_cat"/>
</dbReference>
<dbReference type="InterPro" id="IPR008979">
    <property type="entry name" value="Galactose-bd-like_sf"/>
</dbReference>
<keyword evidence="12" id="KW-1185">Reference proteome</keyword>
<evidence type="ECO:0000256" key="1">
    <source>
        <dbReference type="ARBA" id="ARBA00007401"/>
    </source>
</evidence>
<evidence type="ECO:0000256" key="2">
    <source>
        <dbReference type="ARBA" id="ARBA00022801"/>
    </source>
</evidence>
<dbReference type="PANTHER" id="PTHR42732">
    <property type="entry name" value="BETA-GALACTOSIDASE"/>
    <property type="match status" value="1"/>
</dbReference>
<name>A0AB34JIR6_PRYPA</name>
<proteinExistence type="inferred from homology"/>
<evidence type="ECO:0000259" key="7">
    <source>
        <dbReference type="Pfam" id="PF02836"/>
    </source>
</evidence>
<dbReference type="InterPro" id="IPR006102">
    <property type="entry name" value="Ig-like_GH2"/>
</dbReference>
<dbReference type="GO" id="GO:0004553">
    <property type="term" value="F:hydrolase activity, hydrolyzing O-glycosyl compounds"/>
    <property type="evidence" value="ECO:0007669"/>
    <property type="project" value="InterPro"/>
</dbReference>
<feature type="domain" description="Glycoside hydrolase family 2" evidence="10">
    <location>
        <begin position="741"/>
        <end position="815"/>
    </location>
</feature>
<dbReference type="Gene3D" id="2.60.120.260">
    <property type="entry name" value="Galactose-binding domain-like"/>
    <property type="match status" value="1"/>
</dbReference>
<evidence type="ECO:0000313" key="11">
    <source>
        <dbReference type="EMBL" id="KAL1520787.1"/>
    </source>
</evidence>
<dbReference type="Gene3D" id="2.60.40.10">
    <property type="entry name" value="Immunoglobulins"/>
    <property type="match status" value="3"/>
</dbReference>